<evidence type="ECO:0000313" key="1">
    <source>
        <dbReference type="EMBL" id="RNI29083.1"/>
    </source>
</evidence>
<accession>A0A3M9MW03</accession>
<comment type="caution">
    <text evidence="1">The sequence shown here is derived from an EMBL/GenBank/DDBJ whole genome shotgun (WGS) entry which is preliminary data.</text>
</comment>
<gene>
    <name evidence="1" type="ORF">EFB08_06535</name>
</gene>
<protein>
    <submittedName>
        <fullName evidence="1">Uncharacterized protein</fullName>
    </submittedName>
</protein>
<dbReference type="Proteomes" id="UP000272117">
    <property type="component" value="Unassembled WGS sequence"/>
</dbReference>
<dbReference type="AlphaFoldDB" id="A0A3M9MW03"/>
<reference evidence="1 2" key="1">
    <citation type="submission" date="2018-11" db="EMBL/GenBank/DDBJ databases">
        <title>Rufibacter latericius sp. nov., isolated from water in Baiyang Lake.</title>
        <authorList>
            <person name="Yang Y."/>
        </authorList>
    </citation>
    <scope>NUCLEOTIDE SEQUENCE [LARGE SCALE GENOMIC DNA]</scope>
    <source>
        <strain evidence="1 2">R-22-1c-1</strain>
    </source>
</reference>
<dbReference type="EMBL" id="RJJD01000003">
    <property type="protein sequence ID" value="RNI29083.1"/>
    <property type="molecule type" value="Genomic_DNA"/>
</dbReference>
<evidence type="ECO:0000313" key="2">
    <source>
        <dbReference type="Proteomes" id="UP000272117"/>
    </source>
</evidence>
<organism evidence="1 2">
    <name type="scientific">Rufibacter latericius</name>
    <dbReference type="NCBI Taxonomy" id="2487040"/>
    <lineage>
        <taxon>Bacteria</taxon>
        <taxon>Pseudomonadati</taxon>
        <taxon>Bacteroidota</taxon>
        <taxon>Cytophagia</taxon>
        <taxon>Cytophagales</taxon>
        <taxon>Hymenobacteraceae</taxon>
        <taxon>Rufibacter</taxon>
    </lineage>
</organism>
<name>A0A3M9MW03_9BACT</name>
<keyword evidence="2" id="KW-1185">Reference proteome</keyword>
<proteinExistence type="predicted"/>
<sequence length="111" mass="12848">MEYDGKGNVVRYRLHPLSVSGAREDPFLDMAISYDDKKNPFYQLGSIIAPYGLPHSYLNSFIYHLSPNNPVSVKYAPTLESKLSYIYNQSGYPIEIYFDDTTHKLEYLEQQ</sequence>